<accession>A0A5C8UWF5</accession>
<dbReference type="EMBL" id="VRMG01000002">
    <property type="protein sequence ID" value="TXN32692.1"/>
    <property type="molecule type" value="Genomic_DNA"/>
</dbReference>
<dbReference type="AlphaFoldDB" id="A0A5C8UWF5"/>
<organism evidence="2 3">
    <name type="scientific">Lacisediminihabitans profunda</name>
    <dbReference type="NCBI Taxonomy" id="2594790"/>
    <lineage>
        <taxon>Bacteria</taxon>
        <taxon>Bacillati</taxon>
        <taxon>Actinomycetota</taxon>
        <taxon>Actinomycetes</taxon>
        <taxon>Micrococcales</taxon>
        <taxon>Microbacteriaceae</taxon>
        <taxon>Lacisediminihabitans</taxon>
    </lineage>
</organism>
<gene>
    <name evidence="2" type="ORF">FVP33_01055</name>
</gene>
<dbReference type="Proteomes" id="UP000321379">
    <property type="component" value="Unassembled WGS sequence"/>
</dbReference>
<evidence type="ECO:0000313" key="3">
    <source>
        <dbReference type="Proteomes" id="UP000321379"/>
    </source>
</evidence>
<keyword evidence="3" id="KW-1185">Reference proteome</keyword>
<dbReference type="GO" id="GO:0009882">
    <property type="term" value="F:blue light photoreceptor activity"/>
    <property type="evidence" value="ECO:0007669"/>
    <property type="project" value="InterPro"/>
</dbReference>
<name>A0A5C8UWF5_9MICO</name>
<comment type="caution">
    <text evidence="2">The sequence shown here is derived from an EMBL/GenBank/DDBJ whole genome shotgun (WGS) entry which is preliminary data.</text>
</comment>
<proteinExistence type="predicted"/>
<reference evidence="2 3" key="1">
    <citation type="submission" date="2019-08" db="EMBL/GenBank/DDBJ databases">
        <title>Bacterial whole genome sequence for Glaciihabitans sp. CHu50b-6-2.</title>
        <authorList>
            <person name="Jin L."/>
        </authorList>
    </citation>
    <scope>NUCLEOTIDE SEQUENCE [LARGE SCALE GENOMIC DNA]</scope>
    <source>
        <strain evidence="2 3">CHu50b-6-2</strain>
    </source>
</reference>
<protein>
    <submittedName>
        <fullName evidence="2">BLUF domain-containing protein</fullName>
    </submittedName>
</protein>
<evidence type="ECO:0000259" key="1">
    <source>
        <dbReference type="PROSITE" id="PS50925"/>
    </source>
</evidence>
<dbReference type="SUPFAM" id="SSF54975">
    <property type="entry name" value="Acylphosphatase/BLUF domain-like"/>
    <property type="match status" value="1"/>
</dbReference>
<dbReference type="SMART" id="SM01034">
    <property type="entry name" value="BLUF"/>
    <property type="match status" value="1"/>
</dbReference>
<dbReference type="PROSITE" id="PS50925">
    <property type="entry name" value="BLUF"/>
    <property type="match status" value="1"/>
</dbReference>
<dbReference type="InterPro" id="IPR036046">
    <property type="entry name" value="Acylphosphatase-like_dom_sf"/>
</dbReference>
<feature type="domain" description="BLUF" evidence="1">
    <location>
        <begin position="9"/>
        <end position="100"/>
    </location>
</feature>
<dbReference type="Gene3D" id="3.30.70.100">
    <property type="match status" value="1"/>
</dbReference>
<sequence>MVQENGGRMLSIAYLSSASRAYSDEDLARLLTSIRGNNARLGITGILLYDNSQFIQVLEGPDEAVRACYAVIAVDPRHFGVRMLSVEPITERRYPSWRMGYRALTDRFSRSIPGYDDFFHQPQSPTNGSETAERARRLLDWFRDSSLPVGQKS</sequence>
<evidence type="ECO:0000313" key="2">
    <source>
        <dbReference type="EMBL" id="TXN32692.1"/>
    </source>
</evidence>
<dbReference type="GO" id="GO:0071949">
    <property type="term" value="F:FAD binding"/>
    <property type="evidence" value="ECO:0007669"/>
    <property type="project" value="InterPro"/>
</dbReference>
<dbReference type="Pfam" id="PF04940">
    <property type="entry name" value="BLUF"/>
    <property type="match status" value="1"/>
</dbReference>
<dbReference type="InterPro" id="IPR007024">
    <property type="entry name" value="BLUF_domain"/>
</dbReference>